<evidence type="ECO:0000313" key="2">
    <source>
        <dbReference type="Proteomes" id="UP000000490"/>
    </source>
</evidence>
<keyword evidence="2" id="KW-1185">Reference proteome</keyword>
<dbReference type="RefSeq" id="WP_013923659.1">
    <property type="nucleotide sequence ID" value="NC_015696.1"/>
</dbReference>
<evidence type="ECO:0000313" key="1">
    <source>
        <dbReference type="EMBL" id="AEI36833.1"/>
    </source>
</evidence>
<organism evidence="1 2">
    <name type="scientific">Francisella salina</name>
    <dbReference type="NCBI Taxonomy" id="573569"/>
    <lineage>
        <taxon>Bacteria</taxon>
        <taxon>Pseudomonadati</taxon>
        <taxon>Pseudomonadota</taxon>
        <taxon>Gammaproteobacteria</taxon>
        <taxon>Thiotrichales</taxon>
        <taxon>Francisellaceae</taxon>
        <taxon>Francisella</taxon>
    </lineage>
</organism>
<sequence length="194" mass="22248">MGLHDLITKLDADRRVLQSIPNLKILFPLGSAQRSTFLAKVDNVLKDSEKTSPEYMELRALVEKNQNKINKAVETQRTRLKGLQELIKHDNPTNLLIKIDRAKELIGESKLNFFVKKKLMKKLSFSEEKYKKYLTIVNQAQELNNVDASGTALERSADDIQYLAYYESLIEGSDSFSIMPELLIKKYINKGNKL</sequence>
<dbReference type="EMBL" id="CP002872">
    <property type="protein sequence ID" value="AEI36833.1"/>
    <property type="molecule type" value="Genomic_DNA"/>
</dbReference>
<gene>
    <name evidence="1" type="ordered locus">F7308_1909</name>
</gene>
<reference evidence="1" key="1">
    <citation type="submission" date="2011-05" db="EMBL/GenBank/DDBJ databases">
        <authorList>
            <person name="Kuske C.R."/>
            <person name="Challacombe J.F."/>
            <person name="Siddaramappa S."/>
            <person name="Petersen J.M."/>
            <person name="Bruce D.C."/>
        </authorList>
    </citation>
    <scope>NUCLEOTIDE SEQUENCE</scope>
    <source>
        <strain evidence="1">TX077308</strain>
    </source>
</reference>
<accession>A0ABN3ZQ39</accession>
<proteinExistence type="predicted"/>
<dbReference type="Proteomes" id="UP000000490">
    <property type="component" value="Chromosome"/>
</dbReference>
<protein>
    <submittedName>
        <fullName evidence="1">Uncharacterized protein</fullName>
    </submittedName>
</protein>
<name>A0ABN3ZQ39_FRAST</name>